<dbReference type="InterPro" id="IPR006828">
    <property type="entry name" value="ASC_dom"/>
</dbReference>
<dbReference type="GO" id="GO:0007165">
    <property type="term" value="P:signal transduction"/>
    <property type="evidence" value="ECO:0007669"/>
    <property type="project" value="TreeGrafter"/>
</dbReference>
<feature type="domain" description="Association with the SNF1 complex (ASC)" evidence="4">
    <location>
        <begin position="269"/>
        <end position="391"/>
    </location>
</feature>
<feature type="compositionally biased region" description="Basic and acidic residues" evidence="3">
    <location>
        <begin position="37"/>
        <end position="53"/>
    </location>
</feature>
<feature type="region of interest" description="Disordered" evidence="3">
    <location>
        <begin position="1"/>
        <end position="66"/>
    </location>
</feature>
<dbReference type="GO" id="GO:0019901">
    <property type="term" value="F:protein kinase binding"/>
    <property type="evidence" value="ECO:0007669"/>
    <property type="project" value="TreeGrafter"/>
</dbReference>
<sequence>MGHNSSTLNQLQKKQLGPGSFREPESEDSSRMTASKRNQDQFKPTIDHREFKSVHSKAKPTSSVSEVSSNNLFLDNIIEPAPVIDGGNGDYFNYKQIQERPDEIDNELTLLNSNNEDEIFDDDDIYTPGLENPEFMGKYTIKYKDPNLSPKDVVAIIGNFNNQSNKISLTPIFSSSNKFKHWEKEIQLPTGIYKCKFLINNREIKYSNDLSIATDKSGNVVNWFEIKPSNHGIYGPYYISPNNRSASSSSNPLSRLKNNSTTSSFSLSLTKEKHQYSKDIPELYIPFIPNLHSNDIQEIPEIDESFLHKNPIPELPIYLNNSYLNKQFNQVHPQATANQPVTNMKGLNFHIIPHVNLNHLLTSNIKDEVLTVACTTRYKGKFVTQIMYSPTTNIEEEEYNNDV</sequence>
<dbReference type="EMBL" id="JAEUBF010001053">
    <property type="protein sequence ID" value="KAH3673119.1"/>
    <property type="molecule type" value="Genomic_DNA"/>
</dbReference>
<dbReference type="Gene3D" id="6.20.250.60">
    <property type="match status" value="1"/>
</dbReference>
<protein>
    <recommendedName>
        <fullName evidence="4">Association with the SNF1 complex (ASC) domain-containing protein</fullName>
    </recommendedName>
</protein>
<dbReference type="OrthoDB" id="531008at2759"/>
<evidence type="ECO:0000256" key="1">
    <source>
        <dbReference type="ARBA" id="ARBA00010926"/>
    </source>
</evidence>
<dbReference type="Pfam" id="PF16561">
    <property type="entry name" value="AMPK1_CBM"/>
    <property type="match status" value="1"/>
</dbReference>
<proteinExistence type="inferred from homology"/>
<dbReference type="Proteomes" id="UP000769528">
    <property type="component" value="Unassembled WGS sequence"/>
</dbReference>
<dbReference type="GO" id="GO:0005737">
    <property type="term" value="C:cytoplasm"/>
    <property type="evidence" value="ECO:0007669"/>
    <property type="project" value="TreeGrafter"/>
</dbReference>
<dbReference type="PANTHER" id="PTHR10343">
    <property type="entry name" value="5'-AMP-ACTIVATED PROTEIN KINASE , BETA SUBUNIT"/>
    <property type="match status" value="1"/>
</dbReference>
<evidence type="ECO:0000313" key="5">
    <source>
        <dbReference type="EMBL" id="KAH3673119.1"/>
    </source>
</evidence>
<reference evidence="5" key="1">
    <citation type="journal article" date="2021" name="Open Biol.">
        <title>Shared evolutionary footprints suggest mitochondrial oxidative damage underlies multiple complex I losses in fungi.</title>
        <authorList>
            <person name="Schikora-Tamarit M.A."/>
            <person name="Marcet-Houben M."/>
            <person name="Nosek J."/>
            <person name="Gabaldon T."/>
        </authorList>
    </citation>
    <scope>NUCLEOTIDE SEQUENCE</scope>
    <source>
        <strain evidence="5">CBS6341</strain>
    </source>
</reference>
<dbReference type="InterPro" id="IPR013783">
    <property type="entry name" value="Ig-like_fold"/>
</dbReference>
<comment type="similarity">
    <text evidence="1">Belongs to the 5'-AMP-activated protein kinase beta subunit family.</text>
</comment>
<dbReference type="AlphaFoldDB" id="A0A9P8PKL4"/>
<evidence type="ECO:0000256" key="2">
    <source>
        <dbReference type="ARBA" id="ARBA00022553"/>
    </source>
</evidence>
<dbReference type="GO" id="GO:0031588">
    <property type="term" value="C:nucleotide-activated protein kinase complex"/>
    <property type="evidence" value="ECO:0007669"/>
    <property type="project" value="TreeGrafter"/>
</dbReference>
<keyword evidence="6" id="KW-1185">Reference proteome</keyword>
<dbReference type="SUPFAM" id="SSF160219">
    <property type="entry name" value="AMPKBI-like"/>
    <property type="match status" value="1"/>
</dbReference>
<dbReference type="GO" id="GO:0005634">
    <property type="term" value="C:nucleus"/>
    <property type="evidence" value="ECO:0007669"/>
    <property type="project" value="TreeGrafter"/>
</dbReference>
<evidence type="ECO:0000256" key="3">
    <source>
        <dbReference type="SAM" id="MobiDB-lite"/>
    </source>
</evidence>
<comment type="caution">
    <text evidence="5">The sequence shown here is derived from an EMBL/GenBank/DDBJ whole genome shotgun (WGS) entry which is preliminary data.</text>
</comment>
<evidence type="ECO:0000259" key="4">
    <source>
        <dbReference type="SMART" id="SM01010"/>
    </source>
</evidence>
<organism evidence="5 6">
    <name type="scientific">Wickerhamomyces mucosus</name>
    <dbReference type="NCBI Taxonomy" id="1378264"/>
    <lineage>
        <taxon>Eukaryota</taxon>
        <taxon>Fungi</taxon>
        <taxon>Dikarya</taxon>
        <taxon>Ascomycota</taxon>
        <taxon>Saccharomycotina</taxon>
        <taxon>Saccharomycetes</taxon>
        <taxon>Phaffomycetales</taxon>
        <taxon>Wickerhamomycetaceae</taxon>
        <taxon>Wickerhamomyces</taxon>
    </lineage>
</organism>
<accession>A0A9P8PKL4</accession>
<dbReference type="InterPro" id="IPR050827">
    <property type="entry name" value="CRP1_MDG1_kinase"/>
</dbReference>
<feature type="compositionally biased region" description="Polar residues" evidence="3">
    <location>
        <begin position="1"/>
        <end position="13"/>
    </location>
</feature>
<dbReference type="SMART" id="SM01010">
    <property type="entry name" value="AMPKBI"/>
    <property type="match status" value="1"/>
</dbReference>
<dbReference type="InterPro" id="IPR032640">
    <property type="entry name" value="AMPK1_CBM"/>
</dbReference>
<dbReference type="InterPro" id="IPR014756">
    <property type="entry name" value="Ig_E-set"/>
</dbReference>
<dbReference type="CDD" id="cd02859">
    <property type="entry name" value="E_set_AMPKbeta_like_N"/>
    <property type="match status" value="1"/>
</dbReference>
<dbReference type="Gene3D" id="2.60.40.10">
    <property type="entry name" value="Immunoglobulins"/>
    <property type="match status" value="1"/>
</dbReference>
<keyword evidence="2" id="KW-0597">Phosphoprotein</keyword>
<reference evidence="5" key="2">
    <citation type="submission" date="2021-01" db="EMBL/GenBank/DDBJ databases">
        <authorList>
            <person name="Schikora-Tamarit M.A."/>
        </authorList>
    </citation>
    <scope>NUCLEOTIDE SEQUENCE</scope>
    <source>
        <strain evidence="5">CBS6341</strain>
    </source>
</reference>
<name>A0A9P8PKL4_9ASCO</name>
<dbReference type="PANTHER" id="PTHR10343:SF87">
    <property type="entry name" value="SNF1 PROTEIN KINASE SUBUNIT BETA-1"/>
    <property type="match status" value="1"/>
</dbReference>
<dbReference type="InterPro" id="IPR037256">
    <property type="entry name" value="ASC_dom_sf"/>
</dbReference>
<dbReference type="SUPFAM" id="SSF81296">
    <property type="entry name" value="E set domains"/>
    <property type="match status" value="1"/>
</dbReference>
<dbReference type="Pfam" id="PF04739">
    <property type="entry name" value="AMPKBI"/>
    <property type="match status" value="1"/>
</dbReference>
<gene>
    <name evidence="5" type="ORF">WICMUC_003875</name>
</gene>
<evidence type="ECO:0000313" key="6">
    <source>
        <dbReference type="Proteomes" id="UP000769528"/>
    </source>
</evidence>